<reference evidence="2 3" key="1">
    <citation type="submission" date="2019-04" db="EMBL/GenBank/DDBJ databases">
        <title>Phreatobacter aquaticus sp. nov.</title>
        <authorList>
            <person name="Choi A."/>
            <person name="Baek K."/>
        </authorList>
    </citation>
    <scope>NUCLEOTIDE SEQUENCE [LARGE SCALE GENOMIC DNA]</scope>
    <source>
        <strain evidence="2 3">NMCR1094</strain>
    </source>
</reference>
<evidence type="ECO:0008006" key="4">
    <source>
        <dbReference type="Google" id="ProtNLM"/>
    </source>
</evidence>
<sequence length="145" mass="15706">MSRFVVSAVFAVACSLLSGSAQAQYAGNMDDTWQSVLRRWVGNGWKPFHEGGYNFQAPSMDGRRFGAGLRAGEPVTFVAICGNCTTVRLIVRDASNTVLVDVTPRSGPSTASLTPRQTSAGSIQLIPIECRRDTCPVRYTSFTPR</sequence>
<gene>
    <name evidence="2" type="ORF">E8L99_04940</name>
</gene>
<evidence type="ECO:0000313" key="2">
    <source>
        <dbReference type="EMBL" id="QCK85171.1"/>
    </source>
</evidence>
<keyword evidence="3" id="KW-1185">Reference proteome</keyword>
<dbReference type="RefSeq" id="WP_137098505.1">
    <property type="nucleotide sequence ID" value="NZ_CP039865.1"/>
</dbReference>
<dbReference type="Proteomes" id="UP000298588">
    <property type="component" value="Chromosome"/>
</dbReference>
<accession>A0A4D7QEZ5</accession>
<protein>
    <recommendedName>
        <fullName evidence="4">RlpA-like protein double-psi beta-barrel domain-containing protein</fullName>
    </recommendedName>
</protein>
<evidence type="ECO:0000313" key="3">
    <source>
        <dbReference type="Proteomes" id="UP000298588"/>
    </source>
</evidence>
<dbReference type="EMBL" id="CP039865">
    <property type="protein sequence ID" value="QCK85171.1"/>
    <property type="molecule type" value="Genomic_DNA"/>
</dbReference>
<name>A0A4D7QEZ5_9HYPH</name>
<dbReference type="OrthoDB" id="9847171at2"/>
<evidence type="ECO:0000256" key="1">
    <source>
        <dbReference type="SAM" id="SignalP"/>
    </source>
</evidence>
<proteinExistence type="predicted"/>
<feature type="signal peptide" evidence="1">
    <location>
        <begin position="1"/>
        <end position="23"/>
    </location>
</feature>
<keyword evidence="1" id="KW-0732">Signal</keyword>
<organism evidence="2 3">
    <name type="scientific">Phreatobacter aquaticus</name>
    <dbReference type="NCBI Taxonomy" id="2570229"/>
    <lineage>
        <taxon>Bacteria</taxon>
        <taxon>Pseudomonadati</taxon>
        <taxon>Pseudomonadota</taxon>
        <taxon>Alphaproteobacteria</taxon>
        <taxon>Hyphomicrobiales</taxon>
        <taxon>Phreatobacteraceae</taxon>
        <taxon>Phreatobacter</taxon>
    </lineage>
</organism>
<feature type="chain" id="PRO_5020482207" description="RlpA-like protein double-psi beta-barrel domain-containing protein" evidence="1">
    <location>
        <begin position="24"/>
        <end position="145"/>
    </location>
</feature>
<dbReference type="KEGG" id="paqt:E8L99_04940"/>
<dbReference type="AlphaFoldDB" id="A0A4D7QEZ5"/>